<dbReference type="Proteomes" id="UP000295367">
    <property type="component" value="Unassembled WGS sequence"/>
</dbReference>
<sequence>MAIKLDIRLGGSYSNGEFGNRWVVRQIISITTARDEIESESVTFKVLVGPGRRSKGSCTLVEFEKWARHEVVRNENSWGRVEVESDV</sequence>
<name>A0A4R3XY30_9PROT</name>
<organism evidence="1 2">
    <name type="scientific">Sulfurirhabdus autotrophica</name>
    <dbReference type="NCBI Taxonomy" id="1706046"/>
    <lineage>
        <taxon>Bacteria</taxon>
        <taxon>Pseudomonadati</taxon>
        <taxon>Pseudomonadota</taxon>
        <taxon>Betaproteobacteria</taxon>
        <taxon>Nitrosomonadales</taxon>
        <taxon>Sulfuricellaceae</taxon>
        <taxon>Sulfurirhabdus</taxon>
    </lineage>
</organism>
<comment type="caution">
    <text evidence="1">The sequence shown here is derived from an EMBL/GenBank/DDBJ whole genome shotgun (WGS) entry which is preliminary data.</text>
</comment>
<protein>
    <submittedName>
        <fullName evidence="1">Uncharacterized protein</fullName>
    </submittedName>
</protein>
<dbReference type="EMBL" id="SMCO01000020">
    <property type="protein sequence ID" value="TCV82563.1"/>
    <property type="molecule type" value="Genomic_DNA"/>
</dbReference>
<keyword evidence="2" id="KW-1185">Reference proteome</keyword>
<reference evidence="1 2" key="1">
    <citation type="submission" date="2019-03" db="EMBL/GenBank/DDBJ databases">
        <title>Genomic Encyclopedia of Type Strains, Phase IV (KMG-IV): sequencing the most valuable type-strain genomes for metagenomic binning, comparative biology and taxonomic classification.</title>
        <authorList>
            <person name="Goeker M."/>
        </authorList>
    </citation>
    <scope>NUCLEOTIDE SEQUENCE [LARGE SCALE GENOMIC DNA]</scope>
    <source>
        <strain evidence="1 2">DSM 100309</strain>
    </source>
</reference>
<gene>
    <name evidence="1" type="ORF">EDC63_12057</name>
</gene>
<dbReference type="RefSeq" id="WP_124945041.1">
    <property type="nucleotide sequence ID" value="NZ_BHVT01000007.1"/>
</dbReference>
<accession>A0A4R3XY30</accession>
<proteinExistence type="predicted"/>
<dbReference type="OrthoDB" id="8563292at2"/>
<dbReference type="AlphaFoldDB" id="A0A4R3XY30"/>
<evidence type="ECO:0000313" key="2">
    <source>
        <dbReference type="Proteomes" id="UP000295367"/>
    </source>
</evidence>
<evidence type="ECO:0000313" key="1">
    <source>
        <dbReference type="EMBL" id="TCV82563.1"/>
    </source>
</evidence>